<organism evidence="3 4">
    <name type="scientific">Thermomonas hydrothermalis</name>
    <dbReference type="NCBI Taxonomy" id="213588"/>
    <lineage>
        <taxon>Bacteria</taxon>
        <taxon>Pseudomonadati</taxon>
        <taxon>Pseudomonadota</taxon>
        <taxon>Gammaproteobacteria</taxon>
        <taxon>Lysobacterales</taxon>
        <taxon>Lysobacteraceae</taxon>
        <taxon>Thermomonas</taxon>
    </lineage>
</organism>
<keyword evidence="4" id="KW-1185">Reference proteome</keyword>
<dbReference type="STRING" id="213588.SAMN02745204_02092"/>
<reference evidence="4" key="1">
    <citation type="submission" date="2016-11" db="EMBL/GenBank/DDBJ databases">
        <authorList>
            <person name="Varghese N."/>
            <person name="Submissions S."/>
        </authorList>
    </citation>
    <scope>NUCLEOTIDE SEQUENCE [LARGE SCALE GENOMIC DNA]</scope>
    <source>
        <strain evidence="4">DSM 14834</strain>
    </source>
</reference>
<evidence type="ECO:0000256" key="1">
    <source>
        <dbReference type="SAM" id="MobiDB-lite"/>
    </source>
</evidence>
<feature type="signal peptide" evidence="2">
    <location>
        <begin position="1"/>
        <end position="21"/>
    </location>
</feature>
<dbReference type="EMBL" id="FQUK01000045">
    <property type="protein sequence ID" value="SHF24209.1"/>
    <property type="molecule type" value="Genomic_DNA"/>
</dbReference>
<feature type="region of interest" description="Disordered" evidence="1">
    <location>
        <begin position="24"/>
        <end position="46"/>
    </location>
</feature>
<accession>A0A1M5A1K6</accession>
<name>A0A1M5A1K6_9GAMM</name>
<sequence>MRPLSLLLPLVLLAGCTATPAASFHPEAPMPPPTTPTPPAPPPPPAARTLVLGVGEAATLDDGSRLTYLRLVNDSRCPPGVQCIWAGDAEIALRWQPARGPAQEASLHTNPLPDRGANAATFGPWQVRLEALERGVAPSATLHVAPAGN</sequence>
<evidence type="ECO:0008006" key="5">
    <source>
        <dbReference type="Google" id="ProtNLM"/>
    </source>
</evidence>
<feature type="compositionally biased region" description="Pro residues" evidence="1">
    <location>
        <begin position="28"/>
        <end position="46"/>
    </location>
</feature>
<dbReference type="AlphaFoldDB" id="A0A1M5A1K6"/>
<dbReference type="PROSITE" id="PS51257">
    <property type="entry name" value="PROKAR_LIPOPROTEIN"/>
    <property type="match status" value="1"/>
</dbReference>
<dbReference type="Proteomes" id="UP000242857">
    <property type="component" value="Unassembled WGS sequence"/>
</dbReference>
<dbReference type="OrthoDB" id="163809at2"/>
<evidence type="ECO:0000313" key="3">
    <source>
        <dbReference type="EMBL" id="SHF24209.1"/>
    </source>
</evidence>
<keyword evidence="2" id="KW-0732">Signal</keyword>
<gene>
    <name evidence="3" type="ORF">SAMN02745204_02092</name>
</gene>
<proteinExistence type="predicted"/>
<feature type="chain" id="PRO_5012409216" description="Lipoprotein" evidence="2">
    <location>
        <begin position="22"/>
        <end position="149"/>
    </location>
</feature>
<protein>
    <recommendedName>
        <fullName evidence="5">Lipoprotein</fullName>
    </recommendedName>
</protein>
<evidence type="ECO:0000313" key="4">
    <source>
        <dbReference type="Proteomes" id="UP000242857"/>
    </source>
</evidence>
<evidence type="ECO:0000256" key="2">
    <source>
        <dbReference type="SAM" id="SignalP"/>
    </source>
</evidence>
<dbReference type="RefSeq" id="WP_072756498.1">
    <property type="nucleotide sequence ID" value="NZ_FQUK01000045.1"/>
</dbReference>